<dbReference type="eggNOG" id="COG2340">
    <property type="taxonomic scope" value="Bacteria"/>
</dbReference>
<feature type="signal peptide" evidence="3">
    <location>
        <begin position="1"/>
        <end position="32"/>
    </location>
</feature>
<keyword evidence="2" id="KW-0472">Membrane</keyword>
<dbReference type="PANTHER" id="PTHR31157">
    <property type="entry name" value="SCP DOMAIN-CONTAINING PROTEIN"/>
    <property type="match status" value="1"/>
</dbReference>
<dbReference type="HOGENOM" id="CLU_793799_0_0_11"/>
<dbReference type="InterPro" id="IPR002477">
    <property type="entry name" value="Peptidoglycan-bd-like"/>
</dbReference>
<feature type="chain" id="PRO_5002949385" evidence="3">
    <location>
        <begin position="33"/>
        <end position="349"/>
    </location>
</feature>
<dbReference type="CDD" id="cd05379">
    <property type="entry name" value="CAP_bacterial"/>
    <property type="match status" value="1"/>
</dbReference>
<feature type="compositionally biased region" description="Low complexity" evidence="1">
    <location>
        <begin position="274"/>
        <end position="290"/>
    </location>
</feature>
<dbReference type="InterPro" id="IPR036365">
    <property type="entry name" value="PGBD-like_sf"/>
</dbReference>
<feature type="domain" description="SCP" evidence="4">
    <location>
        <begin position="45"/>
        <end position="153"/>
    </location>
</feature>
<dbReference type="PANTHER" id="PTHR31157:SF1">
    <property type="entry name" value="SCP DOMAIN-CONTAINING PROTEIN"/>
    <property type="match status" value="1"/>
</dbReference>
<dbReference type="SUPFAM" id="SSF55797">
    <property type="entry name" value="PR-1-like"/>
    <property type="match status" value="1"/>
</dbReference>
<sequence>MHGTRRAGRRGGLSVVAALLALAFLVAPPATAPALASVGGDVAAHVNGSRAAAGLGGLAWEPGLAAVAQAWSEQMAAAGDLSHNPAVGDQIPAGWTTWGENVAWSTAPSAAGFHASLMESPGHRANILSPAFTSIGVGYAVAADGSGYLTQVFAAYPGAAVPPVVPEEPADPGAPPAEPTPEPAATLPPGWLGIGASGPDVERLQADLAALGHDVAVDGAYGPRTSAGVSAFQQQAGLAVDGVAGPATLEAVAAALARSATPDVSPSPDPTPSAPAASSAAPSDVVTASPTPDAQTSDAAEAATAAGGGPGAAAWTLPALAGLAAVAVAAVLWWRRRQAALAARQSPRT</sequence>
<dbReference type="Pfam" id="PF00188">
    <property type="entry name" value="CAP"/>
    <property type="match status" value="1"/>
</dbReference>
<dbReference type="RefSeq" id="WP_015882608.1">
    <property type="nucleotide sequence ID" value="NC_012669.1"/>
</dbReference>
<dbReference type="STRING" id="471853.Bcav_2115"/>
<gene>
    <name evidence="6" type="ordered locus">Bcav_2115</name>
</gene>
<dbReference type="Gene3D" id="1.10.101.10">
    <property type="entry name" value="PGBD-like superfamily/PGBD"/>
    <property type="match status" value="1"/>
</dbReference>
<keyword evidence="7" id="KW-1185">Reference proteome</keyword>
<evidence type="ECO:0000259" key="4">
    <source>
        <dbReference type="Pfam" id="PF00188"/>
    </source>
</evidence>
<proteinExistence type="predicted"/>
<dbReference type="SUPFAM" id="SSF47090">
    <property type="entry name" value="PGBD-like"/>
    <property type="match status" value="1"/>
</dbReference>
<dbReference type="InterPro" id="IPR035940">
    <property type="entry name" value="CAP_sf"/>
</dbReference>
<keyword evidence="2" id="KW-0812">Transmembrane</keyword>
<dbReference type="AlphaFoldDB" id="C5C6G2"/>
<dbReference type="Proteomes" id="UP000007962">
    <property type="component" value="Chromosome"/>
</dbReference>
<feature type="transmembrane region" description="Helical" evidence="2">
    <location>
        <begin position="312"/>
        <end position="334"/>
    </location>
</feature>
<dbReference type="InterPro" id="IPR036366">
    <property type="entry name" value="PGBDSf"/>
</dbReference>
<keyword evidence="3" id="KW-0732">Signal</keyword>
<feature type="region of interest" description="Disordered" evidence="1">
    <location>
        <begin position="260"/>
        <end position="308"/>
    </location>
</feature>
<feature type="compositionally biased region" description="Pro residues" evidence="1">
    <location>
        <begin position="172"/>
        <end position="182"/>
    </location>
</feature>
<evidence type="ECO:0000256" key="1">
    <source>
        <dbReference type="SAM" id="MobiDB-lite"/>
    </source>
</evidence>
<accession>C5C6G2</accession>
<dbReference type="Gene3D" id="3.40.33.10">
    <property type="entry name" value="CAP"/>
    <property type="match status" value="1"/>
</dbReference>
<dbReference type="InterPro" id="IPR014044">
    <property type="entry name" value="CAP_dom"/>
</dbReference>
<evidence type="ECO:0000259" key="5">
    <source>
        <dbReference type="Pfam" id="PF01471"/>
    </source>
</evidence>
<dbReference type="KEGG" id="bcv:Bcav_2115"/>
<organism evidence="6 7">
    <name type="scientific">Beutenbergia cavernae (strain ATCC BAA-8 / DSM 12333 / CCUG 43141 / JCM 11478 / NBRC 16432 / NCIMB 13614 / HKI 0122)</name>
    <dbReference type="NCBI Taxonomy" id="471853"/>
    <lineage>
        <taxon>Bacteria</taxon>
        <taxon>Bacillati</taxon>
        <taxon>Actinomycetota</taxon>
        <taxon>Actinomycetes</taxon>
        <taxon>Micrococcales</taxon>
        <taxon>Beutenbergiaceae</taxon>
        <taxon>Beutenbergia</taxon>
    </lineage>
</organism>
<protein>
    <submittedName>
        <fullName evidence="6">SCP-like extracellular</fullName>
    </submittedName>
</protein>
<feature type="domain" description="Peptidoglycan binding-like" evidence="5">
    <location>
        <begin position="197"/>
        <end position="251"/>
    </location>
</feature>
<keyword evidence="2" id="KW-1133">Transmembrane helix</keyword>
<dbReference type="EMBL" id="CP001618">
    <property type="protein sequence ID" value="ACQ80368.1"/>
    <property type="molecule type" value="Genomic_DNA"/>
</dbReference>
<evidence type="ECO:0000313" key="7">
    <source>
        <dbReference type="Proteomes" id="UP000007962"/>
    </source>
</evidence>
<dbReference type="Pfam" id="PF01471">
    <property type="entry name" value="PG_binding_1"/>
    <property type="match status" value="1"/>
</dbReference>
<feature type="region of interest" description="Disordered" evidence="1">
    <location>
        <begin position="164"/>
        <end position="187"/>
    </location>
</feature>
<evidence type="ECO:0000256" key="2">
    <source>
        <dbReference type="SAM" id="Phobius"/>
    </source>
</evidence>
<dbReference type="eggNOG" id="COG3409">
    <property type="taxonomic scope" value="Bacteria"/>
</dbReference>
<evidence type="ECO:0000313" key="6">
    <source>
        <dbReference type="EMBL" id="ACQ80368.1"/>
    </source>
</evidence>
<evidence type="ECO:0000256" key="3">
    <source>
        <dbReference type="SAM" id="SignalP"/>
    </source>
</evidence>
<reference evidence="6 7" key="1">
    <citation type="journal article" date="2009" name="Stand. Genomic Sci.">
        <title>Complete genome sequence of Beutenbergia cavernae type strain (HKI 0122).</title>
        <authorList>
            <person name="Land M."/>
            <person name="Pukall R."/>
            <person name="Abt B."/>
            <person name="Goker M."/>
            <person name="Rohde M."/>
            <person name="Glavina Del Rio T."/>
            <person name="Tice H."/>
            <person name="Copeland A."/>
            <person name="Cheng J.F."/>
            <person name="Lucas S."/>
            <person name="Chen F."/>
            <person name="Nolan M."/>
            <person name="Bruce D."/>
            <person name="Goodwin L."/>
            <person name="Pitluck S."/>
            <person name="Ivanova N."/>
            <person name="Mavromatis K."/>
            <person name="Ovchinnikova G."/>
            <person name="Pati A."/>
            <person name="Chen A."/>
            <person name="Palaniappan K."/>
            <person name="Hauser L."/>
            <person name="Chang Y.J."/>
            <person name="Jefferies C.C."/>
            <person name="Saunders E."/>
            <person name="Brettin T."/>
            <person name="Detter J.C."/>
            <person name="Han C."/>
            <person name="Chain P."/>
            <person name="Bristow J."/>
            <person name="Eisen J.A."/>
            <person name="Markowitz V."/>
            <person name="Hugenholtz P."/>
            <person name="Kyrpides N.C."/>
            <person name="Klenk H.P."/>
            <person name="Lapidus A."/>
        </authorList>
    </citation>
    <scope>NUCLEOTIDE SEQUENCE [LARGE SCALE GENOMIC DNA]</scope>
    <source>
        <strain evidence="7">ATCC BAA-8 / DSM 12333 / NBRC 16432</strain>
    </source>
</reference>
<name>C5C6G2_BEUC1</name>